<feature type="domain" description="Tyr recombinase" evidence="2">
    <location>
        <begin position="90"/>
        <end position="303"/>
    </location>
</feature>
<dbReference type="PROSITE" id="PS51898">
    <property type="entry name" value="TYR_RECOMBINASE"/>
    <property type="match status" value="1"/>
</dbReference>
<organism evidence="3 4">
    <name type="scientific">Pseudoduganella rivuli</name>
    <dbReference type="NCBI Taxonomy" id="2666085"/>
    <lineage>
        <taxon>Bacteria</taxon>
        <taxon>Pseudomonadati</taxon>
        <taxon>Pseudomonadota</taxon>
        <taxon>Betaproteobacteria</taxon>
        <taxon>Burkholderiales</taxon>
        <taxon>Oxalobacteraceae</taxon>
        <taxon>Telluria group</taxon>
        <taxon>Pseudoduganella</taxon>
    </lineage>
</organism>
<dbReference type="AlphaFoldDB" id="A0A7X2IJC1"/>
<evidence type="ECO:0000313" key="4">
    <source>
        <dbReference type="Proteomes" id="UP000446768"/>
    </source>
</evidence>
<dbReference type="InterPro" id="IPR013762">
    <property type="entry name" value="Integrase-like_cat_sf"/>
</dbReference>
<accession>A0A7X2IJC1</accession>
<dbReference type="InterPro" id="IPR002104">
    <property type="entry name" value="Integrase_catalytic"/>
</dbReference>
<reference evidence="3 4" key="1">
    <citation type="submission" date="2019-11" db="EMBL/GenBank/DDBJ databases">
        <title>Novel species isolated from a subtropical stream in China.</title>
        <authorList>
            <person name="Lu H."/>
        </authorList>
    </citation>
    <scope>NUCLEOTIDE SEQUENCE [LARGE SCALE GENOMIC DNA]</scope>
    <source>
        <strain evidence="3 4">FT92W</strain>
    </source>
</reference>
<dbReference type="GO" id="GO:0003677">
    <property type="term" value="F:DNA binding"/>
    <property type="evidence" value="ECO:0007669"/>
    <property type="project" value="InterPro"/>
</dbReference>
<dbReference type="GO" id="GO:0015074">
    <property type="term" value="P:DNA integration"/>
    <property type="evidence" value="ECO:0007669"/>
    <property type="project" value="InterPro"/>
</dbReference>
<evidence type="ECO:0000256" key="1">
    <source>
        <dbReference type="ARBA" id="ARBA00023172"/>
    </source>
</evidence>
<comment type="caution">
    <text evidence="3">The sequence shown here is derived from an EMBL/GenBank/DDBJ whole genome shotgun (WGS) entry which is preliminary data.</text>
</comment>
<dbReference type="InterPro" id="IPR011010">
    <property type="entry name" value="DNA_brk_join_enz"/>
</dbReference>
<keyword evidence="1" id="KW-0233">DNA recombination</keyword>
<evidence type="ECO:0000259" key="2">
    <source>
        <dbReference type="PROSITE" id="PS51898"/>
    </source>
</evidence>
<protein>
    <submittedName>
        <fullName evidence="3">Tyrosine-type recombinase/integrase</fullName>
    </submittedName>
</protein>
<proteinExistence type="predicted"/>
<gene>
    <name evidence="3" type="ORF">GJ700_02615</name>
</gene>
<sequence>MHTEKFDEAKDLFLSVLNGSTIKKTAACFGLAEIVVDKRIKSLARTLQSVVGVVGVDEWVTPTIPLLRQEKEAYLEALAHYVPPCNGSHQVGAVISSEQLNMLLRKIEEYSPQSNRDAALLLTLFATGARPIEIARLEIRDYLTECGNVREESVLRPEAAVNERSRPLYFCSSKANAAIDAYLAERVANSFGTTTDSAFRGLAADSRLFLSVDGGPLKIIAKTEKGQHQFLCREIHEIYRRIFNYAGVEGLTAMSARRAVATKLRARGAAMAEIGSLLGLSDPASIRHLLRRFDPQLKVAVRDLV</sequence>
<dbReference type="Proteomes" id="UP000446768">
    <property type="component" value="Unassembled WGS sequence"/>
</dbReference>
<dbReference type="CDD" id="cd00397">
    <property type="entry name" value="DNA_BRE_C"/>
    <property type="match status" value="1"/>
</dbReference>
<dbReference type="RefSeq" id="WP_154371075.1">
    <property type="nucleotide sequence ID" value="NZ_WKJJ01000001.1"/>
</dbReference>
<keyword evidence="4" id="KW-1185">Reference proteome</keyword>
<dbReference type="GO" id="GO:0006310">
    <property type="term" value="P:DNA recombination"/>
    <property type="evidence" value="ECO:0007669"/>
    <property type="project" value="UniProtKB-KW"/>
</dbReference>
<dbReference type="EMBL" id="WKJJ01000001">
    <property type="protein sequence ID" value="MRV70612.1"/>
    <property type="molecule type" value="Genomic_DNA"/>
</dbReference>
<evidence type="ECO:0000313" key="3">
    <source>
        <dbReference type="EMBL" id="MRV70612.1"/>
    </source>
</evidence>
<dbReference type="Pfam" id="PF00589">
    <property type="entry name" value="Phage_integrase"/>
    <property type="match status" value="1"/>
</dbReference>
<dbReference type="SUPFAM" id="SSF56349">
    <property type="entry name" value="DNA breaking-rejoining enzymes"/>
    <property type="match status" value="1"/>
</dbReference>
<name>A0A7X2IJC1_9BURK</name>
<dbReference type="Gene3D" id="1.10.443.10">
    <property type="entry name" value="Intergrase catalytic core"/>
    <property type="match status" value="1"/>
</dbReference>